<accession>A0AA49JYL6</accession>
<dbReference type="PANTHER" id="PTHR35462:SF2">
    <property type="entry name" value="TRANSMEMBRANE PROTEIN"/>
    <property type="match status" value="1"/>
</dbReference>
<sequence length="109" mass="11731">MKFALVFVLFSGTFGAPPERPPEDPWFGRDKLYHFVGSAVLQGAGHAIGRSAGLDYREAAWTAAGLTLTAGIAKELYDRADGRFFSWRDLTADVAGGGSGAILVRQLDR</sequence>
<dbReference type="EMBL" id="CP130612">
    <property type="protein sequence ID" value="WKW11360.1"/>
    <property type="molecule type" value="Genomic_DNA"/>
</dbReference>
<name>A0AA49JT00_9BACT</name>
<proteinExistence type="predicted"/>
<dbReference type="Proteomes" id="UP001229955">
    <property type="component" value="Chromosome"/>
</dbReference>
<keyword evidence="3" id="KW-1185">Reference proteome</keyword>
<dbReference type="KEGG" id="pspc:Strain318_000603"/>
<dbReference type="RefSeq" id="WP_367887059.1">
    <property type="nucleotide sequence ID" value="NZ_CP130612.1"/>
</dbReference>
<dbReference type="AlphaFoldDB" id="A0AA49JT00"/>
<evidence type="ECO:0008006" key="4">
    <source>
        <dbReference type="Google" id="ProtNLM"/>
    </source>
</evidence>
<dbReference type="PANTHER" id="PTHR35462">
    <property type="match status" value="1"/>
</dbReference>
<gene>
    <name evidence="1" type="ORF">Strain138_000603</name>
    <name evidence="2" type="ORF">Strain318_000603</name>
</gene>
<evidence type="ECO:0000313" key="2">
    <source>
        <dbReference type="EMBL" id="WKW14270.1"/>
    </source>
</evidence>
<evidence type="ECO:0000313" key="3">
    <source>
        <dbReference type="Proteomes" id="UP001229955"/>
    </source>
</evidence>
<dbReference type="EMBL" id="CP130613">
    <property type="protein sequence ID" value="WKW14270.1"/>
    <property type="molecule type" value="Genomic_DNA"/>
</dbReference>
<evidence type="ECO:0000313" key="1">
    <source>
        <dbReference type="EMBL" id="WKW11360.1"/>
    </source>
</evidence>
<protein>
    <recommendedName>
        <fullName evidence="4">Lipoprotein</fullName>
    </recommendedName>
</protein>
<accession>A0AA49JT00</accession>
<organism evidence="1">
    <name type="scientific">Pseudogemmatithrix spongiicola</name>
    <dbReference type="NCBI Taxonomy" id="3062599"/>
    <lineage>
        <taxon>Bacteria</taxon>
        <taxon>Pseudomonadati</taxon>
        <taxon>Gemmatimonadota</taxon>
        <taxon>Gemmatimonadia</taxon>
        <taxon>Gemmatimonadales</taxon>
        <taxon>Gemmatimonadaceae</taxon>
        <taxon>Pseudogemmatithrix</taxon>
    </lineage>
</organism>
<reference evidence="1" key="1">
    <citation type="submission" date="2023-07" db="EMBL/GenBank/DDBJ databases">
        <authorList>
            <person name="Haufschild T."/>
            <person name="Kallscheuer N."/>
            <person name="Hammer J."/>
            <person name="Kohn T."/>
            <person name="Kabuu M."/>
            <person name="Jogler M."/>
            <person name="Wohfarth N."/>
            <person name="Heuer A."/>
            <person name="Rohde M."/>
            <person name="van Teeseling M.C.F."/>
            <person name="Jogler C."/>
        </authorList>
    </citation>
    <scope>NUCLEOTIDE SEQUENCE</scope>
    <source>
        <strain evidence="1">Strain 138</strain>
        <strain evidence="2">Strain 318</strain>
    </source>
</reference>